<name>S1NZM8_9ENTE</name>
<organism evidence="1 2">
    <name type="scientific">Enterococcus dispar ATCC 51266</name>
    <dbReference type="NCBI Taxonomy" id="1139219"/>
    <lineage>
        <taxon>Bacteria</taxon>
        <taxon>Bacillati</taxon>
        <taxon>Bacillota</taxon>
        <taxon>Bacilli</taxon>
        <taxon>Lactobacillales</taxon>
        <taxon>Enterococcaceae</taxon>
        <taxon>Enterococcus</taxon>
    </lineage>
</organism>
<dbReference type="AlphaFoldDB" id="S1NZM8"/>
<accession>S1NZM8</accession>
<keyword evidence="2" id="KW-1185">Reference proteome</keyword>
<dbReference type="EMBL" id="AHYR01000011">
    <property type="protein sequence ID" value="EOT39286.1"/>
    <property type="molecule type" value="Genomic_DNA"/>
</dbReference>
<gene>
    <name evidence="1" type="ORF">OMK_02282</name>
</gene>
<reference evidence="1 2" key="1">
    <citation type="submission" date="2013-03" db="EMBL/GenBank/DDBJ databases">
        <title>The Genome Sequence of Enterococcus dispar ATCC_51266 (Illumina only assembly).</title>
        <authorList>
            <consortium name="The Broad Institute Genomics Platform"/>
            <consortium name="The Broad Institute Genome Sequencing Center for Infectious Disease"/>
            <person name="Earl A."/>
            <person name="Russ C."/>
            <person name="Gilmore M."/>
            <person name="Surin D."/>
            <person name="Walker B."/>
            <person name="Young S."/>
            <person name="Zeng Q."/>
            <person name="Gargeya S."/>
            <person name="Fitzgerald M."/>
            <person name="Haas B."/>
            <person name="Abouelleil A."/>
            <person name="Allen A.W."/>
            <person name="Alvarado L."/>
            <person name="Arachchi H.M."/>
            <person name="Berlin A.M."/>
            <person name="Chapman S.B."/>
            <person name="Gainer-Dewar J."/>
            <person name="Goldberg J."/>
            <person name="Griggs A."/>
            <person name="Gujja S."/>
            <person name="Hansen M."/>
            <person name="Howarth C."/>
            <person name="Imamovic A."/>
            <person name="Ireland A."/>
            <person name="Larimer J."/>
            <person name="McCowan C."/>
            <person name="Murphy C."/>
            <person name="Pearson M."/>
            <person name="Poon T.W."/>
            <person name="Priest M."/>
            <person name="Roberts A."/>
            <person name="Saif S."/>
            <person name="Shea T."/>
            <person name="Sisk P."/>
            <person name="Sykes S."/>
            <person name="Wortman J."/>
            <person name="Nusbaum C."/>
            <person name="Birren B."/>
        </authorList>
    </citation>
    <scope>NUCLEOTIDE SEQUENCE [LARGE SCALE GENOMIC DNA]</scope>
    <source>
        <strain evidence="1 2">ATCC 51266</strain>
    </source>
</reference>
<proteinExistence type="predicted"/>
<dbReference type="HOGENOM" id="CLU_2552945_0_0_9"/>
<dbReference type="eggNOG" id="ENOG502ZDCA">
    <property type="taxonomic scope" value="Bacteria"/>
</dbReference>
<sequence>MIENAYGLMMPAYTKKMESEENSGYFSLYSRMPSATIYISFLPKNVSGEIQEADNSQERIVAVGTQNTATSVPAQYVYYKVQ</sequence>
<evidence type="ECO:0000313" key="1">
    <source>
        <dbReference type="EMBL" id="EOT39286.1"/>
    </source>
</evidence>
<dbReference type="PATRIC" id="fig|1139219.3.peg.2226"/>
<protein>
    <submittedName>
        <fullName evidence="1">Uncharacterized protein</fullName>
    </submittedName>
</protein>
<dbReference type="OrthoDB" id="2186246at2"/>
<dbReference type="Proteomes" id="UP000014127">
    <property type="component" value="Unassembled WGS sequence"/>
</dbReference>
<dbReference type="STRING" id="44009.RV01_GL001820"/>
<dbReference type="RefSeq" id="WP_016173402.1">
    <property type="nucleotide sequence ID" value="NZ_ASWK01000001.1"/>
</dbReference>
<comment type="caution">
    <text evidence="1">The sequence shown here is derived from an EMBL/GenBank/DDBJ whole genome shotgun (WGS) entry which is preliminary data.</text>
</comment>
<evidence type="ECO:0000313" key="2">
    <source>
        <dbReference type="Proteomes" id="UP000014127"/>
    </source>
</evidence>